<keyword evidence="2" id="KW-0503">Monooxygenase</keyword>
<dbReference type="RefSeq" id="WP_243996322.1">
    <property type="nucleotide sequence ID" value="NZ_JALHLE010000044.1"/>
</dbReference>
<gene>
    <name evidence="2" type="ORF">MTR64_20070</name>
</gene>
<dbReference type="PRINTS" id="PR00420">
    <property type="entry name" value="RNGMNOXGNASE"/>
</dbReference>
<accession>A0ABT0B767</accession>
<dbReference type="InterPro" id="IPR051704">
    <property type="entry name" value="FAD_aromatic-hydroxylase"/>
</dbReference>
<dbReference type="Proteomes" id="UP001162880">
    <property type="component" value="Unassembled WGS sequence"/>
</dbReference>
<dbReference type="PANTHER" id="PTHR46865">
    <property type="entry name" value="OXIDOREDUCTASE-RELATED"/>
    <property type="match status" value="1"/>
</dbReference>
<sequence length="387" mass="42001">MRPVRDILICGASIAGPALAWWLHQHGFRPVLLEKAPAPRPGGHAIDIRGAALGVIRAMGLEASIRANRTQMKGTSRLDRDGNEVWRSEEMTISGGSFARDAIEIMREDLSRILLGALPKDVETIYGDSVEMLREDADGIDATFVSGTQRRFDLVVGADGLASSMRRQVFGPDSEYLLPFDMVLAPFSSPNMIGLEDWQITYDDGNGSCMIYTAPGNETLRVCFGFTAPLKDLLEDRASQIALVRENCAGMAWHVPGLLDNMEAAPDFYLGPIAQVKMKGWTRGRVALVGDAAYCPSPFTGQGTSLALVGAYALAREVAHYPTAPADAFARYEAIMRPFVEVNQAIAGLSRDPRFGSDPGYYTDVIEPAMAHAENAVKLPELTGAYT</sequence>
<dbReference type="InterPro" id="IPR002938">
    <property type="entry name" value="FAD-bd"/>
</dbReference>
<dbReference type="Pfam" id="PF01494">
    <property type="entry name" value="FAD_binding_3"/>
    <property type="match status" value="1"/>
</dbReference>
<dbReference type="Gene3D" id="3.50.50.60">
    <property type="entry name" value="FAD/NAD(P)-binding domain"/>
    <property type="match status" value="1"/>
</dbReference>
<evidence type="ECO:0000259" key="1">
    <source>
        <dbReference type="Pfam" id="PF01494"/>
    </source>
</evidence>
<dbReference type="GO" id="GO:0004497">
    <property type="term" value="F:monooxygenase activity"/>
    <property type="evidence" value="ECO:0007669"/>
    <property type="project" value="UniProtKB-KW"/>
</dbReference>
<feature type="domain" description="FAD-binding" evidence="1">
    <location>
        <begin position="6"/>
        <end position="341"/>
    </location>
</feature>
<name>A0ABT0B767_9SPHN</name>
<reference evidence="2" key="1">
    <citation type="submission" date="2022-03" db="EMBL/GenBank/DDBJ databases">
        <title>Identification of a novel bacterium isolated from mangrove sediments.</title>
        <authorList>
            <person name="Pan X."/>
        </authorList>
    </citation>
    <scope>NUCLEOTIDE SEQUENCE</scope>
    <source>
        <strain evidence="2">B2580</strain>
    </source>
</reference>
<keyword evidence="3" id="KW-1185">Reference proteome</keyword>
<keyword evidence="2" id="KW-0560">Oxidoreductase</keyword>
<dbReference type="InterPro" id="IPR036188">
    <property type="entry name" value="FAD/NAD-bd_sf"/>
</dbReference>
<dbReference type="Gene3D" id="3.30.9.10">
    <property type="entry name" value="D-Amino Acid Oxidase, subunit A, domain 2"/>
    <property type="match status" value="1"/>
</dbReference>
<evidence type="ECO:0000313" key="2">
    <source>
        <dbReference type="EMBL" id="MCJ2180874.1"/>
    </source>
</evidence>
<dbReference type="SUPFAM" id="SSF51905">
    <property type="entry name" value="FAD/NAD(P)-binding domain"/>
    <property type="match status" value="1"/>
</dbReference>
<comment type="caution">
    <text evidence="2">The sequence shown here is derived from an EMBL/GenBank/DDBJ whole genome shotgun (WGS) entry which is preliminary data.</text>
</comment>
<protein>
    <submittedName>
        <fullName evidence="2">FAD-dependent monooxygenase</fullName>
    </submittedName>
</protein>
<proteinExistence type="predicted"/>
<dbReference type="EMBL" id="JALHLE010000044">
    <property type="protein sequence ID" value="MCJ2180874.1"/>
    <property type="molecule type" value="Genomic_DNA"/>
</dbReference>
<dbReference type="PANTHER" id="PTHR46865:SF2">
    <property type="entry name" value="MONOOXYGENASE"/>
    <property type="match status" value="1"/>
</dbReference>
<evidence type="ECO:0000313" key="3">
    <source>
        <dbReference type="Proteomes" id="UP001162880"/>
    </source>
</evidence>
<organism evidence="2 3">
    <name type="scientific">Novosphingobium album</name>
    <name type="common">ex Hu et al. 2023</name>
    <dbReference type="NCBI Taxonomy" id="2930093"/>
    <lineage>
        <taxon>Bacteria</taxon>
        <taxon>Pseudomonadati</taxon>
        <taxon>Pseudomonadota</taxon>
        <taxon>Alphaproteobacteria</taxon>
        <taxon>Sphingomonadales</taxon>
        <taxon>Sphingomonadaceae</taxon>
        <taxon>Novosphingobium</taxon>
    </lineage>
</organism>